<reference evidence="2" key="1">
    <citation type="submission" date="2016-04" db="EMBL/GenBank/DDBJ databases">
        <authorList>
            <person name="Evans L.H."/>
            <person name="Alamgir A."/>
            <person name="Owens N."/>
            <person name="Weber N.D."/>
            <person name="Virtaneva K."/>
            <person name="Barbian K."/>
            <person name="Babar A."/>
            <person name="Rosenke K."/>
        </authorList>
    </citation>
    <scope>NUCLEOTIDE SEQUENCE</scope>
    <source>
        <strain evidence="2">92-2</strain>
    </source>
</reference>
<dbReference type="InterPro" id="IPR037522">
    <property type="entry name" value="HD_GYP_dom"/>
</dbReference>
<dbReference type="Gene3D" id="1.10.3210.10">
    <property type="entry name" value="Hypothetical protein af1432"/>
    <property type="match status" value="2"/>
</dbReference>
<dbReference type="PANTHER" id="PTHR43155">
    <property type="entry name" value="CYCLIC DI-GMP PHOSPHODIESTERASE PA4108-RELATED"/>
    <property type="match status" value="1"/>
</dbReference>
<feature type="domain" description="HD-GYP" evidence="1">
    <location>
        <begin position="206"/>
        <end position="404"/>
    </location>
</feature>
<dbReference type="PANTHER" id="PTHR43155:SF1">
    <property type="entry name" value="3'3'-CGAMP-SPECIFIC PHOSPHODIESTERASE 1"/>
    <property type="match status" value="1"/>
</dbReference>
<evidence type="ECO:0000259" key="1">
    <source>
        <dbReference type="PROSITE" id="PS51832"/>
    </source>
</evidence>
<dbReference type="RefSeq" id="WP_192113573.1">
    <property type="nucleotide sequence ID" value="NZ_LT598928.1"/>
</dbReference>
<accession>A0A212JN70</accession>
<dbReference type="AlphaFoldDB" id="A0A212JN70"/>
<organism evidence="2">
    <name type="scientific">uncultured Desulfovibrio sp</name>
    <dbReference type="NCBI Taxonomy" id="167968"/>
    <lineage>
        <taxon>Bacteria</taxon>
        <taxon>Pseudomonadati</taxon>
        <taxon>Thermodesulfobacteriota</taxon>
        <taxon>Desulfovibrionia</taxon>
        <taxon>Desulfovibrionales</taxon>
        <taxon>Desulfovibrionaceae</taxon>
        <taxon>Desulfovibrio</taxon>
        <taxon>environmental samples</taxon>
    </lineage>
</organism>
<dbReference type="InterPro" id="IPR003607">
    <property type="entry name" value="HD/PDEase_dom"/>
</dbReference>
<dbReference type="Pfam" id="PF13487">
    <property type="entry name" value="HD_5"/>
    <property type="match status" value="2"/>
</dbReference>
<proteinExistence type="predicted"/>
<sequence>MEAISLKELAVPIIKSIDSCNYLLKSHHRRTAVIAYHIGKKMNLDCDQLFRLIIAAAVHDVGALSVQERDALIQADVHNPRPHCEMGYRMLSSFGPFKDVARIIRHHHIHYDASLDMEEGEVLLDSHILHLADRVDVLINPDVFVLKQKASVTEKIRANVSTTFHPDVFAAFVQASAPDIFWIEINNLELDQLFRLVDSSMNFDLTLENVLDFALTISRIIDFRSHFTASHSYTVANLACELGKIFGFSRERCLKLKISGYLHDIGKIGIDPGLIEKGGPLTDDEFDQVKLHTYYTGQILSSLSISEWFYEIVLWAKNHHEKADGSGYPYSLQDENLDAGSKILAFSDVIAALMEDRPYRKSLPIDTAFEIIRKSISAKISDQMFDAIEGHKDEINTIVLQCQQNIRKQYRPETVS</sequence>
<name>A0A212JN70_9BACT</name>
<dbReference type="SMART" id="SM00471">
    <property type="entry name" value="HDc"/>
    <property type="match status" value="2"/>
</dbReference>
<evidence type="ECO:0000313" key="2">
    <source>
        <dbReference type="EMBL" id="SBW00894.1"/>
    </source>
</evidence>
<protein>
    <recommendedName>
        <fullName evidence="1">HD-GYP domain-containing protein</fullName>
    </recommendedName>
</protein>
<dbReference type="CDD" id="cd00077">
    <property type="entry name" value="HDc"/>
    <property type="match status" value="2"/>
</dbReference>
<dbReference type="SUPFAM" id="SSF109604">
    <property type="entry name" value="HD-domain/PDEase-like"/>
    <property type="match status" value="2"/>
</dbReference>
<gene>
    <name evidence="2" type="ORF">KM92DES2_11419</name>
</gene>
<dbReference type="PROSITE" id="PS51832">
    <property type="entry name" value="HD_GYP"/>
    <property type="match status" value="1"/>
</dbReference>
<dbReference type="EMBL" id="FLUP01000001">
    <property type="protein sequence ID" value="SBW00894.1"/>
    <property type="molecule type" value="Genomic_DNA"/>
</dbReference>